<dbReference type="EMBL" id="JARBDR010000834">
    <property type="protein sequence ID" value="KAJ8305192.1"/>
    <property type="molecule type" value="Genomic_DNA"/>
</dbReference>
<accession>A0ABQ9EMN5</accession>
<dbReference type="InterPro" id="IPR011604">
    <property type="entry name" value="PDDEXK-like_dom_sf"/>
</dbReference>
<feature type="region of interest" description="Disordered" evidence="1">
    <location>
        <begin position="164"/>
        <end position="183"/>
    </location>
</feature>
<reference evidence="2 3" key="1">
    <citation type="submission" date="2022-12" db="EMBL/GenBank/DDBJ databases">
        <title>Chromosome-level genome of Tegillarca granosa.</title>
        <authorList>
            <person name="Kim J."/>
        </authorList>
    </citation>
    <scope>NUCLEOTIDE SEQUENCE [LARGE SCALE GENOMIC DNA]</scope>
    <source>
        <strain evidence="2">Teg-2019</strain>
        <tissue evidence="2">Adductor muscle</tissue>
    </source>
</reference>
<sequence>MDDKEICELELSTREQTNSATWHIARKHRLTASNFYKIGFRRKQDSSNLLNDLLYRSVKKNKAMVFSLEQEESATSKFITKMKESHASTRFKQRKLRFLDFGFVFEILQLGAEMDISIKCLVLNSTFTLIETNTKKSQQQGVYKDNPNVPFSNEDLRNNPYRVFDNPSEPESSNDGSIQFSNPLTGIEQPSSNIYSESSIQPTFSVEGATGRGVQFSNLLCFVDDVYVSVSDKKPILPDDECDDPQTFHLMDISEETLTFSPNEKDEGFENVQSENS</sequence>
<evidence type="ECO:0000256" key="1">
    <source>
        <dbReference type="SAM" id="MobiDB-lite"/>
    </source>
</evidence>
<organism evidence="2 3">
    <name type="scientific">Tegillarca granosa</name>
    <name type="common">Malaysian cockle</name>
    <name type="synonym">Anadara granosa</name>
    <dbReference type="NCBI Taxonomy" id="220873"/>
    <lineage>
        <taxon>Eukaryota</taxon>
        <taxon>Metazoa</taxon>
        <taxon>Spiralia</taxon>
        <taxon>Lophotrochozoa</taxon>
        <taxon>Mollusca</taxon>
        <taxon>Bivalvia</taxon>
        <taxon>Autobranchia</taxon>
        <taxon>Pteriomorphia</taxon>
        <taxon>Arcoida</taxon>
        <taxon>Arcoidea</taxon>
        <taxon>Arcidae</taxon>
        <taxon>Tegillarca</taxon>
    </lineage>
</organism>
<dbReference type="Proteomes" id="UP001217089">
    <property type="component" value="Unassembled WGS sequence"/>
</dbReference>
<comment type="caution">
    <text evidence="2">The sequence shown here is derived from an EMBL/GenBank/DDBJ whole genome shotgun (WGS) entry which is preliminary data.</text>
</comment>
<feature type="compositionally biased region" description="Polar residues" evidence="1">
    <location>
        <begin position="169"/>
        <end position="183"/>
    </location>
</feature>
<proteinExistence type="predicted"/>
<evidence type="ECO:0000313" key="2">
    <source>
        <dbReference type="EMBL" id="KAJ8305192.1"/>
    </source>
</evidence>
<feature type="region of interest" description="Disordered" evidence="1">
    <location>
        <begin position="138"/>
        <end position="159"/>
    </location>
</feature>
<evidence type="ECO:0000313" key="3">
    <source>
        <dbReference type="Proteomes" id="UP001217089"/>
    </source>
</evidence>
<protein>
    <submittedName>
        <fullName evidence="2">Uncharacterized protein</fullName>
    </submittedName>
</protein>
<name>A0ABQ9EMN5_TEGGR</name>
<dbReference type="SUPFAM" id="SSF52980">
    <property type="entry name" value="Restriction endonuclease-like"/>
    <property type="match status" value="1"/>
</dbReference>
<gene>
    <name evidence="2" type="ORF">KUTeg_017256</name>
</gene>
<dbReference type="Gene3D" id="3.90.320.10">
    <property type="match status" value="1"/>
</dbReference>
<dbReference type="InterPro" id="IPR011335">
    <property type="entry name" value="Restrct_endonuc-II-like"/>
</dbReference>
<feature type="region of interest" description="Disordered" evidence="1">
    <location>
        <begin position="257"/>
        <end position="277"/>
    </location>
</feature>
<keyword evidence="3" id="KW-1185">Reference proteome</keyword>